<dbReference type="FunFam" id="1.10.10.10:FF:000001">
    <property type="entry name" value="LysR family transcriptional regulator"/>
    <property type="match status" value="1"/>
</dbReference>
<name>A0A2T0T046_9PSEU</name>
<comment type="similarity">
    <text evidence="1">Belongs to the LysR transcriptional regulatory family.</text>
</comment>
<dbReference type="Pfam" id="PF03466">
    <property type="entry name" value="LysR_substrate"/>
    <property type="match status" value="1"/>
</dbReference>
<keyword evidence="2" id="KW-0805">Transcription regulation</keyword>
<dbReference type="CDD" id="cd05466">
    <property type="entry name" value="PBP2_LTTR_substrate"/>
    <property type="match status" value="1"/>
</dbReference>
<keyword evidence="3 6" id="KW-0238">DNA-binding</keyword>
<dbReference type="Gene3D" id="3.40.190.10">
    <property type="entry name" value="Periplasmic binding protein-like II"/>
    <property type="match status" value="2"/>
</dbReference>
<dbReference type="PANTHER" id="PTHR30579:SF7">
    <property type="entry name" value="HTH-TYPE TRANSCRIPTIONAL REGULATOR LRHA-RELATED"/>
    <property type="match status" value="1"/>
</dbReference>
<dbReference type="InterPro" id="IPR050176">
    <property type="entry name" value="LTTR"/>
</dbReference>
<dbReference type="PANTHER" id="PTHR30579">
    <property type="entry name" value="TRANSCRIPTIONAL REGULATOR"/>
    <property type="match status" value="1"/>
</dbReference>
<keyword evidence="4" id="KW-0804">Transcription</keyword>
<dbReference type="RefSeq" id="WP_106190459.1">
    <property type="nucleotide sequence ID" value="NZ_PVTF01000008.1"/>
</dbReference>
<accession>A0A2T0T046</accession>
<proteinExistence type="inferred from homology"/>
<dbReference type="InterPro" id="IPR005119">
    <property type="entry name" value="LysR_subst-bd"/>
</dbReference>
<evidence type="ECO:0000313" key="7">
    <source>
        <dbReference type="Proteomes" id="UP000239494"/>
    </source>
</evidence>
<organism evidence="6 7">
    <name type="scientific">Umezawaea tangerina</name>
    <dbReference type="NCBI Taxonomy" id="84725"/>
    <lineage>
        <taxon>Bacteria</taxon>
        <taxon>Bacillati</taxon>
        <taxon>Actinomycetota</taxon>
        <taxon>Actinomycetes</taxon>
        <taxon>Pseudonocardiales</taxon>
        <taxon>Pseudonocardiaceae</taxon>
        <taxon>Umezawaea</taxon>
    </lineage>
</organism>
<evidence type="ECO:0000256" key="4">
    <source>
        <dbReference type="ARBA" id="ARBA00023163"/>
    </source>
</evidence>
<keyword evidence="7" id="KW-1185">Reference proteome</keyword>
<comment type="caution">
    <text evidence="6">The sequence shown here is derived from an EMBL/GenBank/DDBJ whole genome shotgun (WGS) entry which is preliminary data.</text>
</comment>
<sequence length="291" mass="31551">MANDSLDLGQLRTFVAIADHGGFGRAATALHLSQPAVSQHVRLLERRLRQVLVEKHGRRTRFTASGERLLVEARRIIATHDEALRRLDAANLPPMVIGSTETAAEQVLPRLLTTLRDAYPGRGVRFHIDRSTQMTEAVLKGTIDLAVLLGFAGDTHGRLVGELPLHWYSAQARPLPQREQSLALVAYREPCGMRQLALRRLAEAGYRVEVAAESTSLEGVIAAARAGLGVAVLPSAGVTPHGLVRRHDLPELGGIGVHLATRRDLDDELVTTALHALEGFFDTAPVSRLAG</sequence>
<dbReference type="InterPro" id="IPR036390">
    <property type="entry name" value="WH_DNA-bd_sf"/>
</dbReference>
<dbReference type="EMBL" id="PVTF01000008">
    <property type="protein sequence ID" value="PRY39041.1"/>
    <property type="molecule type" value="Genomic_DNA"/>
</dbReference>
<dbReference type="InterPro" id="IPR000847">
    <property type="entry name" value="LysR_HTH_N"/>
</dbReference>
<evidence type="ECO:0000256" key="3">
    <source>
        <dbReference type="ARBA" id="ARBA00023125"/>
    </source>
</evidence>
<dbReference type="GO" id="GO:0003700">
    <property type="term" value="F:DNA-binding transcription factor activity"/>
    <property type="evidence" value="ECO:0007669"/>
    <property type="project" value="InterPro"/>
</dbReference>
<dbReference type="GO" id="GO:0003677">
    <property type="term" value="F:DNA binding"/>
    <property type="evidence" value="ECO:0007669"/>
    <property type="project" value="UniProtKB-KW"/>
</dbReference>
<dbReference type="Proteomes" id="UP000239494">
    <property type="component" value="Unassembled WGS sequence"/>
</dbReference>
<dbReference type="PRINTS" id="PR00039">
    <property type="entry name" value="HTHLYSR"/>
</dbReference>
<protein>
    <submittedName>
        <fullName evidence="6">DNA-binding transcriptional LysR family regulator</fullName>
    </submittedName>
</protein>
<feature type="domain" description="HTH lysR-type" evidence="5">
    <location>
        <begin position="6"/>
        <end position="63"/>
    </location>
</feature>
<dbReference type="SUPFAM" id="SSF46785">
    <property type="entry name" value="Winged helix' DNA-binding domain"/>
    <property type="match status" value="1"/>
</dbReference>
<dbReference type="Pfam" id="PF00126">
    <property type="entry name" value="HTH_1"/>
    <property type="match status" value="1"/>
</dbReference>
<evidence type="ECO:0000256" key="1">
    <source>
        <dbReference type="ARBA" id="ARBA00009437"/>
    </source>
</evidence>
<dbReference type="PROSITE" id="PS50931">
    <property type="entry name" value="HTH_LYSR"/>
    <property type="match status" value="1"/>
</dbReference>
<evidence type="ECO:0000259" key="5">
    <source>
        <dbReference type="PROSITE" id="PS50931"/>
    </source>
</evidence>
<evidence type="ECO:0000313" key="6">
    <source>
        <dbReference type="EMBL" id="PRY39041.1"/>
    </source>
</evidence>
<dbReference type="AlphaFoldDB" id="A0A2T0T046"/>
<dbReference type="Gene3D" id="1.10.10.10">
    <property type="entry name" value="Winged helix-like DNA-binding domain superfamily/Winged helix DNA-binding domain"/>
    <property type="match status" value="1"/>
</dbReference>
<gene>
    <name evidence="6" type="ORF">CLV43_108441</name>
</gene>
<reference evidence="6 7" key="1">
    <citation type="submission" date="2018-03" db="EMBL/GenBank/DDBJ databases">
        <title>Genomic Encyclopedia of Archaeal and Bacterial Type Strains, Phase II (KMG-II): from individual species to whole genera.</title>
        <authorList>
            <person name="Goeker M."/>
        </authorList>
    </citation>
    <scope>NUCLEOTIDE SEQUENCE [LARGE SCALE GENOMIC DNA]</scope>
    <source>
        <strain evidence="6 7">DSM 44720</strain>
    </source>
</reference>
<dbReference type="InterPro" id="IPR036388">
    <property type="entry name" value="WH-like_DNA-bd_sf"/>
</dbReference>
<dbReference type="SUPFAM" id="SSF53850">
    <property type="entry name" value="Periplasmic binding protein-like II"/>
    <property type="match status" value="1"/>
</dbReference>
<dbReference type="OrthoDB" id="9789529at2"/>
<evidence type="ECO:0000256" key="2">
    <source>
        <dbReference type="ARBA" id="ARBA00023015"/>
    </source>
</evidence>